<sequence length="167" mass="18821">MSDKIQVTVAGNLTADPETRFTPNSNQVTHFTIASTPRVYNQQTQQWDDGETSFVRCQVWRNQAENVAESLHKGDRVVVTGTFAQRSWVDENQQKHSVWELQADDVAASMKFARVQVQRQRANQREGQSNSSRQQATTEGNDSGLNEFKPDPAKKPAARKQQMQATA</sequence>
<keyword evidence="1 2" id="KW-0238">DNA-binding</keyword>
<name>A0A6G9YBL0_9NOCA</name>
<evidence type="ECO:0000313" key="5">
    <source>
        <dbReference type="EMBL" id="QIS10619.1"/>
    </source>
</evidence>
<dbReference type="InterPro" id="IPR000424">
    <property type="entry name" value="Primosome_PriB/ssb"/>
</dbReference>
<dbReference type="KEGG" id="nah:F5544_13655"/>
<proteinExistence type="inferred from homology"/>
<dbReference type="PROSITE" id="PS50935">
    <property type="entry name" value="SSB"/>
    <property type="match status" value="1"/>
</dbReference>
<dbReference type="GO" id="GO:0009295">
    <property type="term" value="C:nucleoid"/>
    <property type="evidence" value="ECO:0007669"/>
    <property type="project" value="TreeGrafter"/>
</dbReference>
<dbReference type="InterPro" id="IPR011344">
    <property type="entry name" value="ssDNA-bd"/>
</dbReference>
<dbReference type="NCBIfam" id="TIGR00621">
    <property type="entry name" value="ssb"/>
    <property type="match status" value="1"/>
</dbReference>
<comment type="subunit">
    <text evidence="2">Homotetramer.</text>
</comment>
<dbReference type="EMBL" id="CP046172">
    <property type="protein sequence ID" value="QIS10619.1"/>
    <property type="molecule type" value="Genomic_DNA"/>
</dbReference>
<dbReference type="GO" id="GO:0003697">
    <property type="term" value="F:single-stranded DNA binding"/>
    <property type="evidence" value="ECO:0007669"/>
    <property type="project" value="UniProtKB-UniRule"/>
</dbReference>
<gene>
    <name evidence="5" type="primary">ssb</name>
    <name evidence="5" type="ORF">F5544_13655</name>
</gene>
<dbReference type="AlphaFoldDB" id="A0A6G9YBL0"/>
<dbReference type="HAMAP" id="MF_00984">
    <property type="entry name" value="SSB"/>
    <property type="match status" value="1"/>
</dbReference>
<dbReference type="GO" id="GO:0006260">
    <property type="term" value="P:DNA replication"/>
    <property type="evidence" value="ECO:0007669"/>
    <property type="project" value="InterPro"/>
</dbReference>
<evidence type="ECO:0000256" key="4">
    <source>
        <dbReference type="SAM" id="MobiDB-lite"/>
    </source>
</evidence>
<dbReference type="InterPro" id="IPR012340">
    <property type="entry name" value="NA-bd_OB-fold"/>
</dbReference>
<evidence type="ECO:0000313" key="6">
    <source>
        <dbReference type="Proteomes" id="UP000503540"/>
    </source>
</evidence>
<evidence type="ECO:0000256" key="3">
    <source>
        <dbReference type="PIRNR" id="PIRNR002070"/>
    </source>
</evidence>
<feature type="compositionally biased region" description="Polar residues" evidence="4">
    <location>
        <begin position="126"/>
        <end position="144"/>
    </location>
</feature>
<organism evidence="5 6">
    <name type="scientific">Nocardia arthritidis</name>
    <dbReference type="NCBI Taxonomy" id="228602"/>
    <lineage>
        <taxon>Bacteria</taxon>
        <taxon>Bacillati</taxon>
        <taxon>Actinomycetota</taxon>
        <taxon>Actinomycetes</taxon>
        <taxon>Mycobacteriales</taxon>
        <taxon>Nocardiaceae</taxon>
        <taxon>Nocardia</taxon>
    </lineage>
</organism>
<dbReference type="PANTHER" id="PTHR10302">
    <property type="entry name" value="SINGLE-STRANDED DNA-BINDING PROTEIN"/>
    <property type="match status" value="1"/>
</dbReference>
<keyword evidence="6" id="KW-1185">Reference proteome</keyword>
<dbReference type="Proteomes" id="UP000503540">
    <property type="component" value="Chromosome"/>
</dbReference>
<reference evidence="5 6" key="1">
    <citation type="journal article" date="2019" name="ACS Chem. Biol.">
        <title>Identification and Mobilization of a Cryptic Antibiotic Biosynthesis Gene Locus from a Human-Pathogenic Nocardia Isolate.</title>
        <authorList>
            <person name="Herisse M."/>
            <person name="Ishida K."/>
            <person name="Porter J.L."/>
            <person name="Howden B."/>
            <person name="Hertweck C."/>
            <person name="Stinear T.P."/>
            <person name="Pidot S.J."/>
        </authorList>
    </citation>
    <scope>NUCLEOTIDE SEQUENCE [LARGE SCALE GENOMIC DNA]</scope>
    <source>
        <strain evidence="5 6">AUSMDU00012717</strain>
    </source>
</reference>
<evidence type="ECO:0000256" key="2">
    <source>
        <dbReference type="HAMAP-Rule" id="MF_00984"/>
    </source>
</evidence>
<evidence type="ECO:0000256" key="1">
    <source>
        <dbReference type="ARBA" id="ARBA00023125"/>
    </source>
</evidence>
<feature type="region of interest" description="Disordered" evidence="4">
    <location>
        <begin position="117"/>
        <end position="167"/>
    </location>
</feature>
<dbReference type="CDD" id="cd04496">
    <property type="entry name" value="SSB_OBF"/>
    <property type="match status" value="1"/>
</dbReference>
<protein>
    <recommendedName>
        <fullName evidence="2 3">Single-stranded DNA-binding protein</fullName>
        <shortName evidence="2">SSB</shortName>
    </recommendedName>
</protein>
<dbReference type="Gene3D" id="2.40.50.140">
    <property type="entry name" value="Nucleic acid-binding proteins"/>
    <property type="match status" value="1"/>
</dbReference>
<comment type="caution">
    <text evidence="2">Lacks conserved residue(s) required for the propagation of feature annotation.</text>
</comment>
<dbReference type="SUPFAM" id="SSF50249">
    <property type="entry name" value="Nucleic acid-binding proteins"/>
    <property type="match status" value="1"/>
</dbReference>
<dbReference type="PIRSF" id="PIRSF002070">
    <property type="entry name" value="SSB"/>
    <property type="match status" value="1"/>
</dbReference>
<dbReference type="PANTHER" id="PTHR10302:SF27">
    <property type="entry name" value="SINGLE-STRANDED DNA-BINDING PROTEIN"/>
    <property type="match status" value="1"/>
</dbReference>
<dbReference type="Pfam" id="PF00436">
    <property type="entry name" value="SSB"/>
    <property type="match status" value="1"/>
</dbReference>
<accession>A0A6G9YBL0</accession>